<dbReference type="Proteomes" id="UP000499080">
    <property type="component" value="Unassembled WGS sequence"/>
</dbReference>
<protein>
    <submittedName>
        <fullName evidence="1">Uncharacterized protein</fullName>
    </submittedName>
</protein>
<accession>A0A4Y2PLQ7</accession>
<dbReference type="OrthoDB" id="9971063at2759"/>
<evidence type="ECO:0000313" key="2">
    <source>
        <dbReference type="Proteomes" id="UP000499080"/>
    </source>
</evidence>
<reference evidence="1 2" key="1">
    <citation type="journal article" date="2019" name="Sci. Rep.">
        <title>Orb-weaving spider Araneus ventricosus genome elucidates the spidroin gene catalogue.</title>
        <authorList>
            <person name="Kono N."/>
            <person name="Nakamura H."/>
            <person name="Ohtoshi R."/>
            <person name="Moran D.A.P."/>
            <person name="Shinohara A."/>
            <person name="Yoshida Y."/>
            <person name="Fujiwara M."/>
            <person name="Mori M."/>
            <person name="Tomita M."/>
            <person name="Arakawa K."/>
        </authorList>
    </citation>
    <scope>NUCLEOTIDE SEQUENCE [LARGE SCALE GENOMIC DNA]</scope>
</reference>
<dbReference type="PANTHER" id="PTHR47326">
    <property type="entry name" value="TRANSPOSABLE ELEMENT TC3 TRANSPOSASE-LIKE PROTEIN"/>
    <property type="match status" value="1"/>
</dbReference>
<dbReference type="PANTHER" id="PTHR47326:SF1">
    <property type="entry name" value="HTH PSQ-TYPE DOMAIN-CONTAINING PROTEIN"/>
    <property type="match status" value="1"/>
</dbReference>
<name>A0A4Y2PLQ7_ARAVE</name>
<sequence length="130" mass="14860">HLRRSLNVRTPEIEDLVLDRFGAASRTSTQALAAANGAEWSALLEEGLQPFHVQRVQCLNADDNFRRLNFMRRMLQVRANNPQFPAFVLFTDKAQGRIYESIKGRVTPACALDEASFTRNGIFNIRNEYF</sequence>
<keyword evidence="2" id="KW-1185">Reference proteome</keyword>
<comment type="caution">
    <text evidence="1">The sequence shown here is derived from an EMBL/GenBank/DDBJ whole genome shotgun (WGS) entry which is preliminary data.</text>
</comment>
<organism evidence="1 2">
    <name type="scientific">Araneus ventricosus</name>
    <name type="common">Orbweaver spider</name>
    <name type="synonym">Epeira ventricosa</name>
    <dbReference type="NCBI Taxonomy" id="182803"/>
    <lineage>
        <taxon>Eukaryota</taxon>
        <taxon>Metazoa</taxon>
        <taxon>Ecdysozoa</taxon>
        <taxon>Arthropoda</taxon>
        <taxon>Chelicerata</taxon>
        <taxon>Arachnida</taxon>
        <taxon>Araneae</taxon>
        <taxon>Araneomorphae</taxon>
        <taxon>Entelegynae</taxon>
        <taxon>Araneoidea</taxon>
        <taxon>Araneidae</taxon>
        <taxon>Araneus</taxon>
    </lineage>
</organism>
<dbReference type="AlphaFoldDB" id="A0A4Y2PLQ7"/>
<proteinExistence type="predicted"/>
<feature type="non-terminal residue" evidence="1">
    <location>
        <position position="1"/>
    </location>
</feature>
<evidence type="ECO:0000313" key="1">
    <source>
        <dbReference type="EMBL" id="GBN51046.1"/>
    </source>
</evidence>
<dbReference type="EMBL" id="BGPR01133319">
    <property type="protein sequence ID" value="GBN51046.1"/>
    <property type="molecule type" value="Genomic_DNA"/>
</dbReference>
<gene>
    <name evidence="1" type="ORF">AVEN_198421_1</name>
</gene>